<dbReference type="Proteomes" id="UP000219813">
    <property type="component" value="Unassembled WGS sequence"/>
</dbReference>
<gene>
    <name evidence="2" type="primary">PmUG01_00077500</name>
    <name evidence="2" type="ORF">PMUG01_00077500</name>
</gene>
<dbReference type="KEGG" id="pmal:PMUG01_00077500"/>
<dbReference type="GeneID" id="39866242"/>
<reference evidence="2 3" key="1">
    <citation type="submission" date="2016-06" db="EMBL/GenBank/DDBJ databases">
        <authorList>
            <consortium name="Pathogen Informatics"/>
        </authorList>
    </citation>
    <scope>NUCLEOTIDE SEQUENCE [LARGE SCALE GENOMIC DNA]</scope>
</reference>
<dbReference type="EMBL" id="FLRL01000041">
    <property type="protein sequence ID" value="SBT86017.1"/>
    <property type="molecule type" value="Genomic_DNA"/>
</dbReference>
<evidence type="ECO:0000256" key="1">
    <source>
        <dbReference type="SAM" id="Phobius"/>
    </source>
</evidence>
<keyword evidence="1" id="KW-0472">Membrane</keyword>
<proteinExistence type="predicted"/>
<evidence type="ECO:0000313" key="3">
    <source>
        <dbReference type="Proteomes" id="UP000219813"/>
    </source>
</evidence>
<feature type="transmembrane region" description="Helical" evidence="1">
    <location>
        <begin position="161"/>
        <end position="184"/>
    </location>
</feature>
<dbReference type="AlphaFoldDB" id="A0A1D3JI97"/>
<keyword evidence="3" id="KW-1185">Reference proteome</keyword>
<dbReference type="RefSeq" id="XP_028859256.1">
    <property type="nucleotide sequence ID" value="XM_029006533.1"/>
</dbReference>
<evidence type="ECO:0008006" key="4">
    <source>
        <dbReference type="Google" id="ProtNLM"/>
    </source>
</evidence>
<accession>A0A1D3JI97</accession>
<dbReference type="Pfam" id="PF12420">
    <property type="entry name" value="DUF3671"/>
    <property type="match status" value="1"/>
</dbReference>
<name>A0A1D3JI97_PLAMA</name>
<organism evidence="2 3">
    <name type="scientific">Plasmodium malariae</name>
    <dbReference type="NCBI Taxonomy" id="5858"/>
    <lineage>
        <taxon>Eukaryota</taxon>
        <taxon>Sar</taxon>
        <taxon>Alveolata</taxon>
        <taxon>Apicomplexa</taxon>
        <taxon>Aconoidasida</taxon>
        <taxon>Haemosporida</taxon>
        <taxon>Plasmodiidae</taxon>
        <taxon>Plasmodium</taxon>
        <taxon>Plasmodium (Plasmodium)</taxon>
    </lineage>
</organism>
<feature type="transmembrane region" description="Helical" evidence="1">
    <location>
        <begin position="190"/>
        <end position="213"/>
    </location>
</feature>
<protein>
    <recommendedName>
        <fullName evidence="4">Fam-l protein</fullName>
    </recommendedName>
</protein>
<dbReference type="VEuPathDB" id="PlasmoDB:PmUG01_00077500"/>
<keyword evidence="1" id="KW-0812">Transmembrane</keyword>
<keyword evidence="1" id="KW-1133">Transmembrane helix</keyword>
<sequence length="235" mass="28575">MEKKFKLFFFIKIVVIIFLIWIYRFNSEVCNFCEYLDEKDVIDEKLYTRNNRLLAEYKKEKCSNIVWTKEDILNNGDYEKKHICRNGTISKGKNKLPKVCTSNSLGDYKQTEKSKSSEYNKVNTYNRKKMLDKIYYKNVIEYSKNADFCFIKKFIQRKNKAIFALYIFHLVVGVLHVLLFYYLMNSEKTVVYIMKMLIPLHILWFIILVRFFYNLRETEKYKKLLHLKCKMNYTE</sequence>
<dbReference type="InterPro" id="IPR022139">
    <property type="entry name" value="Fam-L/Fam-M-like_plasmodium"/>
</dbReference>
<feature type="transmembrane region" description="Helical" evidence="1">
    <location>
        <begin position="6"/>
        <end position="23"/>
    </location>
</feature>
<evidence type="ECO:0000313" key="2">
    <source>
        <dbReference type="EMBL" id="SBT86017.1"/>
    </source>
</evidence>